<protein>
    <submittedName>
        <fullName evidence="2">Uncharacterized protein</fullName>
    </submittedName>
</protein>
<dbReference type="AlphaFoldDB" id="A0A5B7JYW7"/>
<feature type="compositionally biased region" description="Basic and acidic residues" evidence="1">
    <location>
        <begin position="33"/>
        <end position="44"/>
    </location>
</feature>
<evidence type="ECO:0000256" key="1">
    <source>
        <dbReference type="SAM" id="MobiDB-lite"/>
    </source>
</evidence>
<organism evidence="2 3">
    <name type="scientific">Portunus trituberculatus</name>
    <name type="common">Swimming crab</name>
    <name type="synonym">Neptunus trituberculatus</name>
    <dbReference type="NCBI Taxonomy" id="210409"/>
    <lineage>
        <taxon>Eukaryota</taxon>
        <taxon>Metazoa</taxon>
        <taxon>Ecdysozoa</taxon>
        <taxon>Arthropoda</taxon>
        <taxon>Crustacea</taxon>
        <taxon>Multicrustacea</taxon>
        <taxon>Malacostraca</taxon>
        <taxon>Eumalacostraca</taxon>
        <taxon>Eucarida</taxon>
        <taxon>Decapoda</taxon>
        <taxon>Pleocyemata</taxon>
        <taxon>Brachyura</taxon>
        <taxon>Eubrachyura</taxon>
        <taxon>Portunoidea</taxon>
        <taxon>Portunidae</taxon>
        <taxon>Portuninae</taxon>
        <taxon>Portunus</taxon>
    </lineage>
</organism>
<name>A0A5B7JYW7_PORTR</name>
<gene>
    <name evidence="2" type="ORF">E2C01_092823</name>
</gene>
<evidence type="ECO:0000313" key="2">
    <source>
        <dbReference type="EMBL" id="MPC97504.1"/>
    </source>
</evidence>
<accession>A0A5B7JYW7</accession>
<reference evidence="2 3" key="1">
    <citation type="submission" date="2019-05" db="EMBL/GenBank/DDBJ databases">
        <title>Another draft genome of Portunus trituberculatus and its Hox gene families provides insights of decapod evolution.</title>
        <authorList>
            <person name="Jeong J.-H."/>
            <person name="Song I."/>
            <person name="Kim S."/>
            <person name="Choi T."/>
            <person name="Kim D."/>
            <person name="Ryu S."/>
            <person name="Kim W."/>
        </authorList>
    </citation>
    <scope>NUCLEOTIDE SEQUENCE [LARGE SCALE GENOMIC DNA]</scope>
    <source>
        <tissue evidence="2">Muscle</tissue>
    </source>
</reference>
<dbReference type="Proteomes" id="UP000324222">
    <property type="component" value="Unassembled WGS sequence"/>
</dbReference>
<keyword evidence="3" id="KW-1185">Reference proteome</keyword>
<proteinExistence type="predicted"/>
<feature type="compositionally biased region" description="Acidic residues" evidence="1">
    <location>
        <begin position="50"/>
        <end position="59"/>
    </location>
</feature>
<dbReference type="EMBL" id="VSRR010110283">
    <property type="protein sequence ID" value="MPC97504.1"/>
    <property type="molecule type" value="Genomic_DNA"/>
</dbReference>
<sequence length="59" mass="6430">MTTALQWSSAERAVEHGVAARAAPTPSPIHASAKLEQRDFREGRAPSLLVEEDSQEITE</sequence>
<evidence type="ECO:0000313" key="3">
    <source>
        <dbReference type="Proteomes" id="UP000324222"/>
    </source>
</evidence>
<comment type="caution">
    <text evidence="2">The sequence shown here is derived from an EMBL/GenBank/DDBJ whole genome shotgun (WGS) entry which is preliminary data.</text>
</comment>
<feature type="region of interest" description="Disordered" evidence="1">
    <location>
        <begin position="1"/>
        <end position="59"/>
    </location>
</feature>